<reference evidence="1 2" key="1">
    <citation type="journal article" date="2019" name="Appl. Microbiol. Biotechnol.">
        <title>Genome sequence of Isaria javanica and comparative genome analysis insights into family S53 peptidase evolution in fungal entomopathogens.</title>
        <authorList>
            <person name="Lin R."/>
            <person name="Zhang X."/>
            <person name="Xin B."/>
            <person name="Zou M."/>
            <person name="Gao Y."/>
            <person name="Qin F."/>
            <person name="Hu Q."/>
            <person name="Xie B."/>
            <person name="Cheng X."/>
        </authorList>
    </citation>
    <scope>NUCLEOTIDE SEQUENCE [LARGE SCALE GENOMIC DNA]</scope>
    <source>
        <strain evidence="1 2">IJ1G</strain>
    </source>
</reference>
<dbReference type="Proteomes" id="UP000315783">
    <property type="component" value="Unassembled WGS sequence"/>
</dbReference>
<organism evidence="1 2">
    <name type="scientific">Cordyceps javanica</name>
    <dbReference type="NCBI Taxonomy" id="43265"/>
    <lineage>
        <taxon>Eukaryota</taxon>
        <taxon>Fungi</taxon>
        <taxon>Dikarya</taxon>
        <taxon>Ascomycota</taxon>
        <taxon>Pezizomycotina</taxon>
        <taxon>Sordariomycetes</taxon>
        <taxon>Hypocreomycetidae</taxon>
        <taxon>Hypocreales</taxon>
        <taxon>Cordycipitaceae</taxon>
        <taxon>Cordyceps</taxon>
    </lineage>
</organism>
<evidence type="ECO:0000313" key="1">
    <source>
        <dbReference type="EMBL" id="TQV92151.1"/>
    </source>
</evidence>
<proteinExistence type="predicted"/>
<protein>
    <submittedName>
        <fullName evidence="1">Uncharacterized protein</fullName>
    </submittedName>
</protein>
<keyword evidence="2" id="KW-1185">Reference proteome</keyword>
<dbReference type="EMBL" id="SPUK01000016">
    <property type="protein sequence ID" value="TQV92151.1"/>
    <property type="molecule type" value="Genomic_DNA"/>
</dbReference>
<sequence length="151" mass="16743">MRLLSTGWPTTFATANFEQMLCLTTVYGDKGLPRWELAWIAHQAGRSAAIFLFPLAVHATFKRSGRWLSGAQPYGLYDGFYIRKSVLRRHCTACKRGHGSSHVSTARYNSMSLPSSRPLGCHSVHHGPLYFSSVKRHFGSAGMTVRPGTIS</sequence>
<comment type="caution">
    <text evidence="1">The sequence shown here is derived from an EMBL/GenBank/DDBJ whole genome shotgun (WGS) entry which is preliminary data.</text>
</comment>
<dbReference type="AlphaFoldDB" id="A0A545URR0"/>
<gene>
    <name evidence="1" type="ORF">IF1G_09223</name>
</gene>
<evidence type="ECO:0000313" key="2">
    <source>
        <dbReference type="Proteomes" id="UP000315783"/>
    </source>
</evidence>
<name>A0A545URR0_9HYPO</name>
<accession>A0A545URR0</accession>